<dbReference type="EMBL" id="OBDO01000004">
    <property type="protein sequence ID" value="SNX96372.1"/>
    <property type="molecule type" value="Genomic_DNA"/>
</dbReference>
<evidence type="ECO:0000256" key="1">
    <source>
        <dbReference type="SAM" id="MobiDB-lite"/>
    </source>
</evidence>
<accession>A0A285EB77</accession>
<organism evidence="2 3">
    <name type="scientific">Geodermatophilus sabuli</name>
    <dbReference type="NCBI Taxonomy" id="1564158"/>
    <lineage>
        <taxon>Bacteria</taxon>
        <taxon>Bacillati</taxon>
        <taxon>Actinomycetota</taxon>
        <taxon>Actinomycetes</taxon>
        <taxon>Geodermatophilales</taxon>
        <taxon>Geodermatophilaceae</taxon>
        <taxon>Geodermatophilus</taxon>
    </lineage>
</organism>
<feature type="region of interest" description="Disordered" evidence="1">
    <location>
        <begin position="1"/>
        <end position="37"/>
    </location>
</feature>
<dbReference type="Proteomes" id="UP000219514">
    <property type="component" value="Unassembled WGS sequence"/>
</dbReference>
<feature type="compositionally biased region" description="Basic and acidic residues" evidence="1">
    <location>
        <begin position="1"/>
        <end position="12"/>
    </location>
</feature>
<gene>
    <name evidence="2" type="ORF">SAMN06893097_10486</name>
</gene>
<sequence length="110" mass="12125">MQVDAGLHEEAVRPAGSSAPLTAPSPRRGARPRRDGGCLVPRVGYGRRVPLILHWGGPRHREVDDVPAEQLASSLLVYDGPRWFGVYQRADPVQHRTTPQGSAEVWLARE</sequence>
<name>A0A285EB77_9ACTN</name>
<keyword evidence="3" id="KW-1185">Reference proteome</keyword>
<evidence type="ECO:0000313" key="2">
    <source>
        <dbReference type="EMBL" id="SNX96372.1"/>
    </source>
</evidence>
<protein>
    <submittedName>
        <fullName evidence="2">Uncharacterized protein</fullName>
    </submittedName>
</protein>
<dbReference type="AlphaFoldDB" id="A0A285EB77"/>
<evidence type="ECO:0000313" key="3">
    <source>
        <dbReference type="Proteomes" id="UP000219514"/>
    </source>
</evidence>
<proteinExistence type="predicted"/>
<reference evidence="2 3" key="1">
    <citation type="submission" date="2017-09" db="EMBL/GenBank/DDBJ databases">
        <authorList>
            <person name="Ehlers B."/>
            <person name="Leendertz F.H."/>
        </authorList>
    </citation>
    <scope>NUCLEOTIDE SEQUENCE [LARGE SCALE GENOMIC DNA]</scope>
    <source>
        <strain evidence="2 3">DSM 46844</strain>
    </source>
</reference>